<evidence type="ECO:0000256" key="1">
    <source>
        <dbReference type="ARBA" id="ARBA00001913"/>
    </source>
</evidence>
<reference evidence="8" key="1">
    <citation type="submission" date="2022-07" db="EMBL/GenBank/DDBJ databases">
        <authorList>
            <person name="Trinca V."/>
            <person name="Uliana J.V.C."/>
            <person name="Torres T.T."/>
            <person name="Ward R.J."/>
            <person name="Monesi N."/>
        </authorList>
    </citation>
    <scope>NUCLEOTIDE SEQUENCE</scope>
    <source>
        <strain evidence="8">HSMRA1968</strain>
        <tissue evidence="8">Whole embryos</tissue>
    </source>
</reference>
<dbReference type="Proteomes" id="UP001151699">
    <property type="component" value="Chromosome A"/>
</dbReference>
<evidence type="ECO:0000256" key="5">
    <source>
        <dbReference type="ARBA" id="ARBA00022837"/>
    </source>
</evidence>
<comment type="cofactor">
    <cofactor evidence="1">
        <name>Ca(2+)</name>
        <dbReference type="ChEBI" id="CHEBI:29108"/>
    </cofactor>
</comment>
<dbReference type="PROSITE" id="PS00149">
    <property type="entry name" value="SULFATASE_2"/>
    <property type="match status" value="1"/>
</dbReference>
<dbReference type="SUPFAM" id="SSF53649">
    <property type="entry name" value="Alkaline phosphatase-like"/>
    <property type="match status" value="1"/>
</dbReference>
<gene>
    <name evidence="8" type="primary">Arsb</name>
    <name evidence="8" type="ORF">Bhyg_03297</name>
</gene>
<dbReference type="PANTHER" id="PTHR10342">
    <property type="entry name" value="ARYLSULFATASE"/>
    <property type="match status" value="1"/>
</dbReference>
<evidence type="ECO:0000256" key="4">
    <source>
        <dbReference type="ARBA" id="ARBA00022801"/>
    </source>
</evidence>
<dbReference type="EMBL" id="WJQU01000001">
    <property type="protein sequence ID" value="KAJ6648072.1"/>
    <property type="molecule type" value="Genomic_DNA"/>
</dbReference>
<evidence type="ECO:0000256" key="6">
    <source>
        <dbReference type="ARBA" id="ARBA00023180"/>
    </source>
</evidence>
<dbReference type="CDD" id="cd16029">
    <property type="entry name" value="4-S"/>
    <property type="match status" value="1"/>
</dbReference>
<dbReference type="InterPro" id="IPR017850">
    <property type="entry name" value="Alkaline_phosphatase_core_sf"/>
</dbReference>
<dbReference type="InterPro" id="IPR047115">
    <property type="entry name" value="ARSB"/>
</dbReference>
<dbReference type="GO" id="GO:0008484">
    <property type="term" value="F:sulfuric ester hydrolase activity"/>
    <property type="evidence" value="ECO:0007669"/>
    <property type="project" value="InterPro"/>
</dbReference>
<evidence type="ECO:0000256" key="3">
    <source>
        <dbReference type="ARBA" id="ARBA00022723"/>
    </source>
</evidence>
<feature type="domain" description="Sulfatase N-terminal" evidence="7">
    <location>
        <begin position="12"/>
        <end position="263"/>
    </location>
</feature>
<evidence type="ECO:0000313" key="9">
    <source>
        <dbReference type="Proteomes" id="UP001151699"/>
    </source>
</evidence>
<organism evidence="8 9">
    <name type="scientific">Pseudolycoriella hygida</name>
    <dbReference type="NCBI Taxonomy" id="35572"/>
    <lineage>
        <taxon>Eukaryota</taxon>
        <taxon>Metazoa</taxon>
        <taxon>Ecdysozoa</taxon>
        <taxon>Arthropoda</taxon>
        <taxon>Hexapoda</taxon>
        <taxon>Insecta</taxon>
        <taxon>Pterygota</taxon>
        <taxon>Neoptera</taxon>
        <taxon>Endopterygota</taxon>
        <taxon>Diptera</taxon>
        <taxon>Nematocera</taxon>
        <taxon>Sciaroidea</taxon>
        <taxon>Sciaridae</taxon>
        <taxon>Pseudolycoriella</taxon>
    </lineage>
</organism>
<keyword evidence="5" id="KW-0106">Calcium</keyword>
<dbReference type="Pfam" id="PF00884">
    <property type="entry name" value="Sulfatase"/>
    <property type="match status" value="1"/>
</dbReference>
<comment type="similarity">
    <text evidence="2">Belongs to the sulfatase family.</text>
</comment>
<proteinExistence type="inferred from homology"/>
<evidence type="ECO:0000256" key="2">
    <source>
        <dbReference type="ARBA" id="ARBA00008779"/>
    </source>
</evidence>
<comment type="caution">
    <text evidence="8">The sequence shown here is derived from an EMBL/GenBank/DDBJ whole genome shotgun (WGS) entry which is preliminary data.</text>
</comment>
<dbReference type="PANTHER" id="PTHR10342:SF264">
    <property type="entry name" value="MIP05773P-RELATED"/>
    <property type="match status" value="1"/>
</dbReference>
<keyword evidence="9" id="KW-1185">Reference proteome</keyword>
<dbReference type="GO" id="GO:0046872">
    <property type="term" value="F:metal ion binding"/>
    <property type="evidence" value="ECO:0007669"/>
    <property type="project" value="UniProtKB-KW"/>
</dbReference>
<dbReference type="InterPro" id="IPR000917">
    <property type="entry name" value="Sulfatase_N"/>
</dbReference>
<dbReference type="InterPro" id="IPR024607">
    <property type="entry name" value="Sulfatase_CS"/>
</dbReference>
<protein>
    <submittedName>
        <fullName evidence="8">Arylsulfatase B</fullName>
    </submittedName>
</protein>
<dbReference type="AlphaFoldDB" id="A0A9Q0NDV5"/>
<accession>A0A9Q0NDV5</accession>
<name>A0A9Q0NDV5_9DIPT</name>
<dbReference type="Gene3D" id="3.30.1120.10">
    <property type="match status" value="1"/>
</dbReference>
<evidence type="ECO:0000259" key="7">
    <source>
        <dbReference type="Pfam" id="PF00884"/>
    </source>
</evidence>
<keyword evidence="6" id="KW-0325">Glycoprotein</keyword>
<keyword evidence="3" id="KW-0479">Metal-binding</keyword>
<keyword evidence="4" id="KW-0378">Hydrolase</keyword>
<dbReference type="Gene3D" id="3.40.720.10">
    <property type="entry name" value="Alkaline Phosphatase, subunit A"/>
    <property type="match status" value="1"/>
</dbReference>
<sequence length="492" mass="56168">MQSYVIASEEPFGLGLNEKLMPQYLKDAGYRTHIVGKWHLGFYKKEYTPTFRGFDSHIGYLGPYIDYYNHSLKRIGLPWEFSSGYDMRKNLDFYRETFGTYATDLFTQESINIIKNHNPETPLFLYIPHIAPHAANSYDPLQAPQEIVEKFSYIKNEQRRKYAAMVSILDDSVGKVVNALKESQMLENSVILFFCDNGATIEIEHNNGGSNNPFKGQKQSPWEGGVRSAGAIWSPLLQSRERTSNQLFHISDWLPTFAALAGISVEEPIDGKNIWPALSYNLNSPRVDALLHLDDKEGYQSYVNGDFKYVNGTTYNGVYDHWMDYIEKSEKHPSFHKYGESIMNSTVGQALSSYSSSNLSRLTIEKNRLDSVITCNNVPADKNFECRPLESPCLFNIIKDPCERKNIASLRPVTLRMMQDEVNALRLKAQESRNKPGDERSNPAYYNNTWTWWFDELGIGDYEENVVTFNSCDKTVVSAVLLIISANIGIFL</sequence>
<dbReference type="OrthoDB" id="103349at2759"/>
<evidence type="ECO:0000313" key="8">
    <source>
        <dbReference type="EMBL" id="KAJ6648072.1"/>
    </source>
</evidence>